<dbReference type="AlphaFoldDB" id="A0A5C6T3K3"/>
<organism evidence="2 3">
    <name type="scientific">Fusarium oxysporum f. sp. cubense</name>
    <dbReference type="NCBI Taxonomy" id="61366"/>
    <lineage>
        <taxon>Eukaryota</taxon>
        <taxon>Fungi</taxon>
        <taxon>Dikarya</taxon>
        <taxon>Ascomycota</taxon>
        <taxon>Pezizomycotina</taxon>
        <taxon>Sordariomycetes</taxon>
        <taxon>Hypocreomycetidae</taxon>
        <taxon>Hypocreales</taxon>
        <taxon>Nectriaceae</taxon>
        <taxon>Fusarium</taxon>
        <taxon>Fusarium oxysporum species complex</taxon>
    </lineage>
</organism>
<feature type="region of interest" description="Disordered" evidence="1">
    <location>
        <begin position="114"/>
        <end position="146"/>
    </location>
</feature>
<gene>
    <name evidence="2" type="ORF">FocTR4_00002090</name>
</gene>
<evidence type="ECO:0000256" key="1">
    <source>
        <dbReference type="SAM" id="MobiDB-lite"/>
    </source>
</evidence>
<comment type="caution">
    <text evidence="2">The sequence shown here is derived from an EMBL/GenBank/DDBJ whole genome shotgun (WGS) entry which is preliminary data.</text>
</comment>
<evidence type="ECO:0000313" key="2">
    <source>
        <dbReference type="EMBL" id="TXC05296.1"/>
    </source>
</evidence>
<name>A0A5C6T3K3_FUSOC</name>
<evidence type="ECO:0000313" key="3">
    <source>
        <dbReference type="Proteomes" id="UP000321331"/>
    </source>
</evidence>
<dbReference type="Proteomes" id="UP000321331">
    <property type="component" value="Unassembled WGS sequence"/>
</dbReference>
<sequence length="365" mass="40656">MLGALLFPRSPAVFCTAFAKHNNLRILDQHAGIISPALDLPPTEGDPLSPAPWMKHEQSNDNTLGFIVYRSWCQSFYSASSLRPLSGQALPGRATRMNQWTFFNKKIGALKHQAADGNAPATLVKETTSGRNRGPKPKKAGSDDEPAAPIVASQEYQPQQVLTGKPVRGFTYMDMPQHSHPQFHEPIQMYPGPSHHHFLSMLTPILIPHIEVNSGPARARLIRNGEWARGQRKVSQAEEKGRRSGLNIESNAVSMSWRLHVALCMVQTIFPPTFLGAELTDALAVRGQAAAFNLLELAKQATFLCQDPGQLHCRSLARPLSKMRKWKVSSRMKKRRMELLKDDDMAVLAGHKVKLEVEDPDDERQ</sequence>
<accession>A0A5C6T3K3</accession>
<protein>
    <submittedName>
        <fullName evidence="2">Uncharacterized protein</fullName>
    </submittedName>
</protein>
<proteinExistence type="predicted"/>
<reference evidence="2 3" key="1">
    <citation type="submission" date="2019-07" db="EMBL/GenBank/DDBJ databases">
        <title>The First High-Quality Draft Genome Sequence of the Causal Agent of the Current Panama Disease Epidemic.</title>
        <authorList>
            <person name="Warmington R.J."/>
            <person name="Kay W."/>
            <person name="Jeffries A."/>
            <person name="Bebber D."/>
            <person name="Moore K."/>
            <person name="Studholme D.J."/>
        </authorList>
    </citation>
    <scope>NUCLEOTIDE SEQUENCE [LARGE SCALE GENOMIC DNA]</scope>
    <source>
        <strain evidence="2 3">TR4</strain>
    </source>
</reference>
<dbReference type="EMBL" id="VMNF01000007">
    <property type="protein sequence ID" value="TXC05296.1"/>
    <property type="molecule type" value="Genomic_DNA"/>
</dbReference>